<evidence type="ECO:0000256" key="1">
    <source>
        <dbReference type="SAM" id="MobiDB-lite"/>
    </source>
</evidence>
<accession>A0ABT4VPU2</accession>
<dbReference type="Gene3D" id="3.30.70.1290">
    <property type="entry name" value="Transposase IS200-like"/>
    <property type="match status" value="1"/>
</dbReference>
<sequence>MDKSHLLNAVRYVTINPIRAELVTRTREWQWSSARAHLTGNDDHVVTVEPVLERTGKFTAFLDKPIDGTKPYGAVPAPKPSAARSTIPPG</sequence>
<gene>
    <name evidence="2" type="ORF">OOZ53_15335</name>
</gene>
<dbReference type="RefSeq" id="WP_271090522.1">
    <property type="nucleotide sequence ID" value="NZ_JAPJZH010000009.1"/>
</dbReference>
<reference evidence="2" key="1">
    <citation type="submission" date="2022-11" db="EMBL/GenBank/DDBJ databases">
        <title>Hoeflea poritis sp. nov., isolated from scleractinian coral Porites lutea.</title>
        <authorList>
            <person name="Zhang G."/>
            <person name="Wei Q."/>
            <person name="Cai L."/>
        </authorList>
    </citation>
    <scope>NUCLEOTIDE SEQUENCE</scope>
    <source>
        <strain evidence="2">E7-10</strain>
    </source>
</reference>
<evidence type="ECO:0000313" key="3">
    <source>
        <dbReference type="Proteomes" id="UP001148313"/>
    </source>
</evidence>
<name>A0ABT4VPU2_9HYPH</name>
<proteinExistence type="predicted"/>
<dbReference type="InterPro" id="IPR036515">
    <property type="entry name" value="Transposase_17_sf"/>
</dbReference>
<organism evidence="2 3">
    <name type="scientific">Hoeflea poritis</name>
    <dbReference type="NCBI Taxonomy" id="2993659"/>
    <lineage>
        <taxon>Bacteria</taxon>
        <taxon>Pseudomonadati</taxon>
        <taxon>Pseudomonadota</taxon>
        <taxon>Alphaproteobacteria</taxon>
        <taxon>Hyphomicrobiales</taxon>
        <taxon>Rhizobiaceae</taxon>
        <taxon>Hoeflea</taxon>
    </lineage>
</organism>
<evidence type="ECO:0000313" key="2">
    <source>
        <dbReference type="EMBL" id="MDA4846733.1"/>
    </source>
</evidence>
<protein>
    <recommendedName>
        <fullName evidence="4">Transposase</fullName>
    </recommendedName>
</protein>
<dbReference type="Proteomes" id="UP001148313">
    <property type="component" value="Unassembled WGS sequence"/>
</dbReference>
<dbReference type="EMBL" id="JAPJZH010000009">
    <property type="protein sequence ID" value="MDA4846733.1"/>
    <property type="molecule type" value="Genomic_DNA"/>
</dbReference>
<evidence type="ECO:0008006" key="4">
    <source>
        <dbReference type="Google" id="ProtNLM"/>
    </source>
</evidence>
<comment type="caution">
    <text evidence="2">The sequence shown here is derived from an EMBL/GenBank/DDBJ whole genome shotgun (WGS) entry which is preliminary data.</text>
</comment>
<feature type="region of interest" description="Disordered" evidence="1">
    <location>
        <begin position="69"/>
        <end position="90"/>
    </location>
</feature>
<keyword evidence="3" id="KW-1185">Reference proteome</keyword>